<evidence type="ECO:0000313" key="1">
    <source>
        <dbReference type="EMBL" id="QQB14374.1"/>
    </source>
</evidence>
<organism evidence="1 2">
    <name type="scientific">Brevibacterium casei</name>
    <dbReference type="NCBI Taxonomy" id="33889"/>
    <lineage>
        <taxon>Bacteria</taxon>
        <taxon>Bacillati</taxon>
        <taxon>Actinomycetota</taxon>
        <taxon>Actinomycetes</taxon>
        <taxon>Micrococcales</taxon>
        <taxon>Brevibacteriaceae</taxon>
        <taxon>Brevibacterium</taxon>
    </lineage>
</organism>
<dbReference type="SUPFAM" id="SSF55961">
    <property type="entry name" value="Bet v1-like"/>
    <property type="match status" value="1"/>
</dbReference>
<dbReference type="Proteomes" id="UP000595374">
    <property type="component" value="Chromosome"/>
</dbReference>
<evidence type="ECO:0000313" key="2">
    <source>
        <dbReference type="Proteomes" id="UP000595374"/>
    </source>
</evidence>
<dbReference type="EMBL" id="CP065989">
    <property type="protein sequence ID" value="QQB14374.1"/>
    <property type="molecule type" value="Genomic_DNA"/>
</dbReference>
<sequence>MDDATRTISRLIDRSPAAVAAYAGDPANLPAWAAGLSSGIRLEGGRWITDSPMGTVEVRFTGDRSAGVLDHDVVFPDGTVNHNPFRVLPHGEVSEVAFTVVHRAGMSAADVDRDAAAVAADLDRLAAILEAD</sequence>
<accession>A0A7T4DK19</accession>
<dbReference type="InterPro" id="IPR023393">
    <property type="entry name" value="START-like_dom_sf"/>
</dbReference>
<gene>
    <name evidence="1" type="ORF">I6H47_16835</name>
</gene>
<dbReference type="RefSeq" id="WP_198499444.1">
    <property type="nucleotide sequence ID" value="NZ_CP065989.1"/>
</dbReference>
<reference evidence="1 2" key="1">
    <citation type="submission" date="2020-12" db="EMBL/GenBank/DDBJ databases">
        <title>FDA dAtabase for Regulatory Grade micrObial Sequences (FDA-ARGOS): Supporting development and validation of Infectious Disease Dx tests.</title>
        <authorList>
            <person name="Sproer C."/>
            <person name="Gronow S."/>
            <person name="Severitt S."/>
            <person name="Schroder I."/>
            <person name="Tallon L."/>
            <person name="Sadzewicz L."/>
            <person name="Zhao X."/>
            <person name="Boylan J."/>
            <person name="Ott S."/>
            <person name="Bowen H."/>
            <person name="Vavikolanu K."/>
            <person name="Mehta A."/>
            <person name="Aluvathingal J."/>
            <person name="Nadendla S."/>
            <person name="Lowell S."/>
            <person name="Myers T."/>
            <person name="Yan Y."/>
            <person name="Sichtig H."/>
        </authorList>
    </citation>
    <scope>NUCLEOTIDE SEQUENCE [LARGE SCALE GENOMIC DNA]</scope>
    <source>
        <strain evidence="1 2">FDAARGOS_990</strain>
    </source>
</reference>
<name>A0A7T4DK19_9MICO</name>
<proteinExistence type="predicted"/>
<dbReference type="Gene3D" id="3.30.530.20">
    <property type="match status" value="1"/>
</dbReference>
<dbReference type="AlphaFoldDB" id="A0A7T4DK19"/>
<protein>
    <submittedName>
        <fullName evidence="1">SRPBCC family protein</fullName>
    </submittedName>
</protein>